<dbReference type="InterPro" id="IPR001789">
    <property type="entry name" value="Sig_transdc_resp-reg_receiver"/>
</dbReference>
<dbReference type="InterPro" id="IPR037522">
    <property type="entry name" value="HD_GYP_dom"/>
</dbReference>
<dbReference type="SMART" id="SM00471">
    <property type="entry name" value="HDc"/>
    <property type="match status" value="1"/>
</dbReference>
<dbReference type="Gene3D" id="1.20.120.160">
    <property type="entry name" value="HPT domain"/>
    <property type="match status" value="1"/>
</dbReference>
<dbReference type="SUPFAM" id="SSF109604">
    <property type="entry name" value="HD-domain/PDEase-like"/>
    <property type="match status" value="1"/>
</dbReference>
<feature type="domain" description="HPt" evidence="3">
    <location>
        <begin position="14"/>
        <end position="111"/>
    </location>
</feature>
<dbReference type="SUPFAM" id="SSF52172">
    <property type="entry name" value="CheY-like"/>
    <property type="match status" value="1"/>
</dbReference>
<dbReference type="Gene3D" id="1.10.3210.10">
    <property type="entry name" value="Hypothetical protein af1432"/>
    <property type="match status" value="1"/>
</dbReference>
<dbReference type="PROSITE" id="PS50894">
    <property type="entry name" value="HPT"/>
    <property type="match status" value="1"/>
</dbReference>
<dbReference type="InterPro" id="IPR003607">
    <property type="entry name" value="HD/PDEase_dom"/>
</dbReference>
<dbReference type="InterPro" id="IPR036641">
    <property type="entry name" value="HPT_dom_sf"/>
</dbReference>
<dbReference type="PROSITE" id="PS51832">
    <property type="entry name" value="HD_GYP"/>
    <property type="match status" value="1"/>
</dbReference>
<comment type="caution">
    <text evidence="5">The sequence shown here is derived from an EMBL/GenBank/DDBJ whole genome shotgun (WGS) entry which is preliminary data.</text>
</comment>
<dbReference type="EMBL" id="LNQE01000063">
    <property type="protein sequence ID" value="KUG29599.1"/>
    <property type="molecule type" value="Genomic_DNA"/>
</dbReference>
<evidence type="ECO:0000259" key="3">
    <source>
        <dbReference type="PROSITE" id="PS50894"/>
    </source>
</evidence>
<dbReference type="InterPro" id="IPR011006">
    <property type="entry name" value="CheY-like_superfamily"/>
</dbReference>
<evidence type="ECO:0000259" key="4">
    <source>
        <dbReference type="PROSITE" id="PS51832"/>
    </source>
</evidence>
<dbReference type="InterPro" id="IPR052020">
    <property type="entry name" value="Cyclic_di-GMP/3'3'-cGAMP_PDE"/>
</dbReference>
<organism evidence="5">
    <name type="scientific">hydrocarbon metagenome</name>
    <dbReference type="NCBI Taxonomy" id="938273"/>
    <lineage>
        <taxon>unclassified sequences</taxon>
        <taxon>metagenomes</taxon>
        <taxon>ecological metagenomes</taxon>
    </lineage>
</organism>
<dbReference type="Pfam" id="PF13487">
    <property type="entry name" value="HD_5"/>
    <property type="match status" value="1"/>
</dbReference>
<gene>
    <name evidence="5" type="ORF">ASZ90_000503</name>
</gene>
<protein>
    <submittedName>
        <fullName evidence="5">Response regulator</fullName>
    </submittedName>
</protein>
<sequence>MVDMQGVLAGLGGDQELYRDLCDIFLRETPTILQRLMRAASEGAWADVAALAHLLKGALGAVGALAARDTAALAESAANIGDAARVTWIVPQIVHGVAQARKEIEAHLSGAGGAPQAGRQAPHKLPVVPGHPGMRSRRVLVVEDEVITRKLLEKEVRGLGHEVVPAESGEAALALLPERIDLVLTDAMLPGVSGFDLVRTMRVTPELADIPVIVVSGISGPEGCSSALACGADDFLQKPVERNVLALRVASLLRIKESADRARFCQAGLEDAVRDRTEELRRAVDNLTDLRECSLLAQQEAILCLSAAAEFKDEQTARHTERIGEYCGLLARLLGMSEADQELVRQAAPLHDVGKIGIPDSILRKRGKLDPGEWEEMKRHALYGAQILESATSPIIQCARVIALNHHERFDGTGYPHGLSGQGIPIFGRICAVADVFDALVSKRPYKDAYPEELALSIMRKERGRHFDPAVLDVFLENARAFADIRARLGEGRP</sequence>
<dbReference type="Pfam" id="PF01627">
    <property type="entry name" value="Hpt"/>
    <property type="match status" value="1"/>
</dbReference>
<dbReference type="PANTHER" id="PTHR45228">
    <property type="entry name" value="CYCLIC DI-GMP PHOSPHODIESTERASE TM_0186-RELATED"/>
    <property type="match status" value="1"/>
</dbReference>
<dbReference type="Pfam" id="PF00072">
    <property type="entry name" value="Response_reg"/>
    <property type="match status" value="1"/>
</dbReference>
<dbReference type="GO" id="GO:0000160">
    <property type="term" value="P:phosphorelay signal transduction system"/>
    <property type="evidence" value="ECO:0007669"/>
    <property type="project" value="InterPro"/>
</dbReference>
<evidence type="ECO:0000259" key="2">
    <source>
        <dbReference type="PROSITE" id="PS50110"/>
    </source>
</evidence>
<dbReference type="SUPFAM" id="SSF47226">
    <property type="entry name" value="Histidine-containing phosphotransfer domain, HPT domain"/>
    <property type="match status" value="1"/>
</dbReference>
<name>A0A0W8G8W9_9ZZZZ</name>
<feature type="domain" description="Response regulatory" evidence="2">
    <location>
        <begin position="138"/>
        <end position="253"/>
    </location>
</feature>
<accession>A0A0W8G8W9</accession>
<feature type="domain" description="HD-GYP" evidence="4">
    <location>
        <begin position="294"/>
        <end position="491"/>
    </location>
</feature>
<dbReference type="AlphaFoldDB" id="A0A0W8G8W9"/>
<dbReference type="PROSITE" id="PS50110">
    <property type="entry name" value="RESPONSE_REGULATORY"/>
    <property type="match status" value="1"/>
</dbReference>
<feature type="region of interest" description="Disordered" evidence="1">
    <location>
        <begin position="110"/>
        <end position="129"/>
    </location>
</feature>
<dbReference type="InterPro" id="IPR008207">
    <property type="entry name" value="Sig_transdc_His_kin_Hpt_dom"/>
</dbReference>
<evidence type="ECO:0000313" key="5">
    <source>
        <dbReference type="EMBL" id="KUG29599.1"/>
    </source>
</evidence>
<proteinExistence type="predicted"/>
<dbReference type="SMART" id="SM00448">
    <property type="entry name" value="REC"/>
    <property type="match status" value="1"/>
</dbReference>
<evidence type="ECO:0000256" key="1">
    <source>
        <dbReference type="SAM" id="MobiDB-lite"/>
    </source>
</evidence>
<dbReference type="CDD" id="cd00077">
    <property type="entry name" value="HDc"/>
    <property type="match status" value="1"/>
</dbReference>
<reference evidence="5" key="1">
    <citation type="journal article" date="2015" name="Proc. Natl. Acad. Sci. U.S.A.">
        <title>Networks of energetic and metabolic interactions define dynamics in microbial communities.</title>
        <authorList>
            <person name="Embree M."/>
            <person name="Liu J.K."/>
            <person name="Al-Bassam M.M."/>
            <person name="Zengler K."/>
        </authorList>
    </citation>
    <scope>NUCLEOTIDE SEQUENCE</scope>
</reference>
<dbReference type="Gene3D" id="3.40.50.2300">
    <property type="match status" value="1"/>
</dbReference>
<dbReference type="PANTHER" id="PTHR45228:SF1">
    <property type="entry name" value="CYCLIC DI-GMP PHOSPHODIESTERASE TM_0186"/>
    <property type="match status" value="1"/>
</dbReference>